<gene>
    <name evidence="17" type="primary">CNA1</name>
    <name evidence="17" type="ORF">A0H81_02679</name>
</gene>
<dbReference type="InterPro" id="IPR004843">
    <property type="entry name" value="Calcineurin-like_PHP"/>
</dbReference>
<comment type="cofactor">
    <cofactor evidence="1">
        <name>Zn(2+)</name>
        <dbReference type="ChEBI" id="CHEBI:29105"/>
    </cofactor>
</comment>
<evidence type="ECO:0000256" key="6">
    <source>
        <dbReference type="ARBA" id="ARBA00022801"/>
    </source>
</evidence>
<organism evidence="17 18">
    <name type="scientific">Grifola frondosa</name>
    <name type="common">Maitake</name>
    <name type="synonym">Polyporus frondosus</name>
    <dbReference type="NCBI Taxonomy" id="5627"/>
    <lineage>
        <taxon>Eukaryota</taxon>
        <taxon>Fungi</taxon>
        <taxon>Dikarya</taxon>
        <taxon>Basidiomycota</taxon>
        <taxon>Agaricomycotina</taxon>
        <taxon>Agaricomycetes</taxon>
        <taxon>Polyporales</taxon>
        <taxon>Grifolaceae</taxon>
        <taxon>Grifola</taxon>
    </lineage>
</organism>
<feature type="domain" description="Serine/threonine specific protein phosphatases" evidence="16">
    <location>
        <begin position="540"/>
        <end position="545"/>
    </location>
</feature>
<sequence>HRDRCRASQFPGHTYCSPDLGLHIGLVVVIYVYDSKVSTRHSLFRRPRIRAEMDILPVSSSSAQLNGGQSRGSSSVSSRIPVIFRRLFRFQQMDFELAAWQLTYLCLAPKRVYRNVYFHKQTKNTWARDDPAILILLAACLCVSAVAWSVVYSYTFLEAIRLAFLMIFRDYLLVGIVVATILWFFSNRLLLSPPSHSTPADSVVEWAYAFDVHTNAFFPLYLTLYLAQLFLVPIILKSNWICLFISNTLYLAGFAQYIYGVYLGLNTLPFLVRSELLLAPLLPLFTGYIVSLLGFNVAKHVLPGYFGVKPGGERSETESVSALERGSNPANKPRLHCKGAYVSTPYSIAFLFLLTTATTRAISATMSGTQAQIEKAIGQIQDKAPIPEIDFTQHQLENGYTISTQERVVKEVQAPAMSLPTDAQFFSREDPSKPDVAFLKNHFYREGRLSEEHALFILEKGTELLRAEPNLLHVDAPVTVCGDIHGQYYDLMKLFEIGGSPANTRYLFLGDYVDRGYFSIECVLYLWSLKMWYPDTLFLLRGNHECRHLTDYFTFKLECKRKYSERIYDACMQSFCALPLAAIMNKQFFCIHGGLSPELQTLDDIRNIDRFREPPTQGLMCDILWSDPVEDFGQEKMSDSFVHNHVRGCSFFFTYQAACQFLERNKLLSIIRAHEAQDAGYRMYRKTRTTGFPSVMTLFSAPNYLDVYNNKAAILKYESNVLNIRQFNATPHPYWLPNFMDAFTWSLPFVGEKITDMLLAMLNCCTKEELEESSDEETLISPTPSEDVSERRKVIKNKILAVGRMARVFALLREESEKVSELKSVSGSARLPYGTLALGAEGIKDAITGFEDARKSDIENERLPPDLYDADSQEGKAILSSQPTTPQEEAAAPPSPNGVAAALERVISGNVSPSSVTTTPSSPISPTSPTSMSVLPFRRGHGRQASLGTTMTSPSTRRRSLESTMSLIKEAVDGKTPDAEVVKLADQVASQSTSKRGATDSGQATPTAPS</sequence>
<dbReference type="SUPFAM" id="SSF56300">
    <property type="entry name" value="Metallo-dependent phosphatases"/>
    <property type="match status" value="1"/>
</dbReference>
<dbReference type="STRING" id="5627.A0A1C7MN38"/>
<evidence type="ECO:0000313" key="18">
    <source>
        <dbReference type="Proteomes" id="UP000092993"/>
    </source>
</evidence>
<dbReference type="Pfam" id="PF05216">
    <property type="entry name" value="UNC-50"/>
    <property type="match status" value="1"/>
</dbReference>
<dbReference type="InterPro" id="IPR043360">
    <property type="entry name" value="PP2B"/>
</dbReference>
<evidence type="ECO:0000256" key="3">
    <source>
        <dbReference type="ARBA" id="ARBA00009905"/>
    </source>
</evidence>
<keyword evidence="6 13" id="KW-0378">Hydrolase</keyword>
<dbReference type="CDD" id="cd07416">
    <property type="entry name" value="MPP_PP2B"/>
    <property type="match status" value="1"/>
</dbReference>
<protein>
    <recommendedName>
        <fullName evidence="13">Serine/threonine-protein phosphatase</fullName>
        <ecNumber evidence="13">3.1.3.16</ecNumber>
    </recommendedName>
</protein>
<evidence type="ECO:0000256" key="10">
    <source>
        <dbReference type="ARBA" id="ARBA00023004"/>
    </source>
</evidence>
<comment type="catalytic activity">
    <reaction evidence="12 13">
        <text>O-phospho-L-threonyl-[protein] + H2O = L-threonyl-[protein] + phosphate</text>
        <dbReference type="Rhea" id="RHEA:47004"/>
        <dbReference type="Rhea" id="RHEA-COMP:11060"/>
        <dbReference type="Rhea" id="RHEA-COMP:11605"/>
        <dbReference type="ChEBI" id="CHEBI:15377"/>
        <dbReference type="ChEBI" id="CHEBI:30013"/>
        <dbReference type="ChEBI" id="CHEBI:43474"/>
        <dbReference type="ChEBI" id="CHEBI:61977"/>
        <dbReference type="EC" id="3.1.3.16"/>
    </reaction>
</comment>
<dbReference type="PRINTS" id="PR00114">
    <property type="entry name" value="STPHPHTASE"/>
</dbReference>
<dbReference type="PANTHER" id="PTHR45673">
    <property type="entry name" value="SERINE/THREONINE-PROTEIN PHOSPHATASE 2B CATALYTIC SUBUNIT 1-RELATED"/>
    <property type="match status" value="1"/>
</dbReference>
<keyword evidence="9" id="KW-0904">Protein phosphatase</keyword>
<evidence type="ECO:0000256" key="1">
    <source>
        <dbReference type="ARBA" id="ARBA00001947"/>
    </source>
</evidence>
<keyword evidence="15" id="KW-1133">Transmembrane helix</keyword>
<evidence type="ECO:0000256" key="8">
    <source>
        <dbReference type="ARBA" id="ARBA00022860"/>
    </source>
</evidence>
<dbReference type="GO" id="GO:0005516">
    <property type="term" value="F:calmodulin binding"/>
    <property type="evidence" value="ECO:0007669"/>
    <property type="project" value="UniProtKB-KW"/>
</dbReference>
<dbReference type="InterPro" id="IPR041751">
    <property type="entry name" value="MPP_PP2B"/>
</dbReference>
<comment type="cofactor">
    <cofactor evidence="2">
        <name>Fe(3+)</name>
        <dbReference type="ChEBI" id="CHEBI:29034"/>
    </cofactor>
</comment>
<evidence type="ECO:0000256" key="9">
    <source>
        <dbReference type="ARBA" id="ARBA00022912"/>
    </source>
</evidence>
<evidence type="ECO:0000256" key="7">
    <source>
        <dbReference type="ARBA" id="ARBA00022833"/>
    </source>
</evidence>
<keyword evidence="8" id="KW-0112">Calmodulin-binding</keyword>
<comment type="similarity">
    <text evidence="3">Belongs to the PPP phosphatase family. PP-2B subfamily.</text>
</comment>
<feature type="region of interest" description="Disordered" evidence="14">
    <location>
        <begin position="985"/>
        <end position="1010"/>
    </location>
</feature>
<dbReference type="AlphaFoldDB" id="A0A1C7MN38"/>
<keyword evidence="5" id="KW-0479">Metal-binding</keyword>
<feature type="transmembrane region" description="Helical" evidence="15">
    <location>
        <begin position="216"/>
        <end position="236"/>
    </location>
</feature>
<dbReference type="Pfam" id="PF00149">
    <property type="entry name" value="Metallophos"/>
    <property type="match status" value="1"/>
</dbReference>
<feature type="compositionally biased region" description="Low complexity" evidence="14">
    <location>
        <begin position="911"/>
        <end position="934"/>
    </location>
</feature>
<dbReference type="EC" id="3.1.3.16" evidence="13"/>
<feature type="region of interest" description="Disordered" evidence="14">
    <location>
        <begin position="910"/>
        <end position="936"/>
    </location>
</feature>
<keyword evidence="15" id="KW-0812">Transmembrane</keyword>
<dbReference type="InterPro" id="IPR006186">
    <property type="entry name" value="Ser/Thr-sp_prot-phosphatase"/>
</dbReference>
<dbReference type="GO" id="GO:0046872">
    <property type="term" value="F:metal ion binding"/>
    <property type="evidence" value="ECO:0007669"/>
    <property type="project" value="UniProtKB-KW"/>
</dbReference>
<feature type="compositionally biased region" description="Polar residues" evidence="14">
    <location>
        <begin position="988"/>
        <end position="1010"/>
    </location>
</feature>
<dbReference type="Proteomes" id="UP000092993">
    <property type="component" value="Unassembled WGS sequence"/>
</dbReference>
<dbReference type="GO" id="GO:0097720">
    <property type="term" value="P:calcineurin-mediated signaling"/>
    <property type="evidence" value="ECO:0007669"/>
    <property type="project" value="InterPro"/>
</dbReference>
<reference evidence="17 18" key="1">
    <citation type="submission" date="2016-03" db="EMBL/GenBank/DDBJ databases">
        <title>Whole genome sequencing of Grifola frondosa 9006-11.</title>
        <authorList>
            <person name="Min B."/>
            <person name="Park H."/>
            <person name="Kim J.-G."/>
            <person name="Cho H."/>
            <person name="Oh Y.-L."/>
            <person name="Kong W.-S."/>
            <person name="Choi I.-G."/>
        </authorList>
    </citation>
    <scope>NUCLEOTIDE SEQUENCE [LARGE SCALE GENOMIC DNA]</scope>
    <source>
        <strain evidence="17 18">9006-11</strain>
    </source>
</reference>
<feature type="transmembrane region" description="Helical" evidence="15">
    <location>
        <begin position="133"/>
        <end position="155"/>
    </location>
</feature>
<comment type="catalytic activity">
    <reaction evidence="11">
        <text>O-phospho-L-seryl-[protein] + H2O = L-seryl-[protein] + phosphate</text>
        <dbReference type="Rhea" id="RHEA:20629"/>
        <dbReference type="Rhea" id="RHEA-COMP:9863"/>
        <dbReference type="Rhea" id="RHEA-COMP:11604"/>
        <dbReference type="ChEBI" id="CHEBI:15377"/>
        <dbReference type="ChEBI" id="CHEBI:29999"/>
        <dbReference type="ChEBI" id="CHEBI:43474"/>
        <dbReference type="ChEBI" id="CHEBI:83421"/>
        <dbReference type="EC" id="3.1.3.16"/>
    </reaction>
</comment>
<evidence type="ECO:0000256" key="5">
    <source>
        <dbReference type="ARBA" id="ARBA00022723"/>
    </source>
</evidence>
<feature type="transmembrane region" description="Helical" evidence="15">
    <location>
        <begin position="162"/>
        <end position="185"/>
    </location>
</feature>
<feature type="non-terminal residue" evidence="17">
    <location>
        <position position="1"/>
    </location>
</feature>
<evidence type="ECO:0000256" key="13">
    <source>
        <dbReference type="RuleBase" id="RU004273"/>
    </source>
</evidence>
<evidence type="ECO:0000256" key="14">
    <source>
        <dbReference type="SAM" id="MobiDB-lite"/>
    </source>
</evidence>
<proteinExistence type="inferred from homology"/>
<comment type="caution">
    <text evidence="17">The sequence shown here is derived from an EMBL/GenBank/DDBJ whole genome shotgun (WGS) entry which is preliminary data.</text>
</comment>
<keyword evidence="18" id="KW-1185">Reference proteome</keyword>
<dbReference type="InterPro" id="IPR029052">
    <property type="entry name" value="Metallo-depent_PP-like"/>
</dbReference>
<dbReference type="Gene3D" id="3.60.21.10">
    <property type="match status" value="1"/>
</dbReference>
<keyword evidence="10" id="KW-0408">Iron</keyword>
<dbReference type="FunFam" id="3.60.21.10:FF:000002">
    <property type="entry name" value="Serine/threonine-protein phosphatase"/>
    <property type="match status" value="1"/>
</dbReference>
<feature type="transmembrane region" description="Helical" evidence="15">
    <location>
        <begin position="248"/>
        <end position="265"/>
    </location>
</feature>
<dbReference type="OrthoDB" id="5593063at2759"/>
<keyword evidence="15" id="KW-0472">Membrane</keyword>
<evidence type="ECO:0000256" key="12">
    <source>
        <dbReference type="ARBA" id="ARBA00048336"/>
    </source>
</evidence>
<accession>A0A1C7MN38</accession>
<comment type="subunit">
    <text evidence="4">Composed of two components (A and B), the A component is the catalytic subunit and the B component confers calcium sensitivity.</text>
</comment>
<feature type="transmembrane region" description="Helical" evidence="15">
    <location>
        <begin position="277"/>
        <end position="298"/>
    </location>
</feature>
<dbReference type="SMART" id="SM00156">
    <property type="entry name" value="PP2Ac"/>
    <property type="match status" value="1"/>
</dbReference>
<evidence type="ECO:0000256" key="15">
    <source>
        <dbReference type="SAM" id="Phobius"/>
    </source>
</evidence>
<dbReference type="InterPro" id="IPR007881">
    <property type="entry name" value="UNC-50"/>
</dbReference>
<evidence type="ECO:0000256" key="2">
    <source>
        <dbReference type="ARBA" id="ARBA00001965"/>
    </source>
</evidence>
<evidence type="ECO:0000313" key="17">
    <source>
        <dbReference type="EMBL" id="OBZ78273.1"/>
    </source>
</evidence>
<dbReference type="PROSITE" id="PS00125">
    <property type="entry name" value="SER_THR_PHOSPHATASE"/>
    <property type="match status" value="1"/>
</dbReference>
<keyword evidence="7" id="KW-0862">Zinc</keyword>
<dbReference type="GO" id="GO:0033192">
    <property type="term" value="F:calmodulin-dependent protein phosphatase activity"/>
    <property type="evidence" value="ECO:0007669"/>
    <property type="project" value="InterPro"/>
</dbReference>
<evidence type="ECO:0000256" key="11">
    <source>
        <dbReference type="ARBA" id="ARBA00047761"/>
    </source>
</evidence>
<name>A0A1C7MN38_GRIFR</name>
<evidence type="ECO:0000259" key="16">
    <source>
        <dbReference type="PROSITE" id="PS00125"/>
    </source>
</evidence>
<evidence type="ECO:0000256" key="4">
    <source>
        <dbReference type="ARBA" id="ARBA00011112"/>
    </source>
</evidence>
<dbReference type="EMBL" id="LUGG01000002">
    <property type="protein sequence ID" value="OBZ78273.1"/>
    <property type="molecule type" value="Genomic_DNA"/>
</dbReference>